<comment type="caution">
    <text evidence="1">The sequence shown here is derived from an EMBL/GenBank/DDBJ whole genome shotgun (WGS) entry which is preliminary data.</text>
</comment>
<evidence type="ECO:0000313" key="2">
    <source>
        <dbReference type="Proteomes" id="UP000653454"/>
    </source>
</evidence>
<sequence>PVLYRDFVKSSELLISVWQQKSFKALLCGIVTIEVRCEWCFLIGFFEVTSESG</sequence>
<gene>
    <name evidence="1" type="ORF">PLXY2_LOCUS5874</name>
</gene>
<name>A0A8S4ELV1_PLUXY</name>
<proteinExistence type="predicted"/>
<keyword evidence="2" id="KW-1185">Reference proteome</keyword>
<dbReference type="Proteomes" id="UP000653454">
    <property type="component" value="Unassembled WGS sequence"/>
</dbReference>
<dbReference type="AlphaFoldDB" id="A0A8S4ELV1"/>
<protein>
    <submittedName>
        <fullName evidence="1">(diamondback moth) hypothetical protein</fullName>
    </submittedName>
</protein>
<evidence type="ECO:0000313" key="1">
    <source>
        <dbReference type="EMBL" id="CAG9115917.1"/>
    </source>
</evidence>
<organism evidence="1 2">
    <name type="scientific">Plutella xylostella</name>
    <name type="common">Diamondback moth</name>
    <name type="synonym">Plutella maculipennis</name>
    <dbReference type="NCBI Taxonomy" id="51655"/>
    <lineage>
        <taxon>Eukaryota</taxon>
        <taxon>Metazoa</taxon>
        <taxon>Ecdysozoa</taxon>
        <taxon>Arthropoda</taxon>
        <taxon>Hexapoda</taxon>
        <taxon>Insecta</taxon>
        <taxon>Pterygota</taxon>
        <taxon>Neoptera</taxon>
        <taxon>Endopterygota</taxon>
        <taxon>Lepidoptera</taxon>
        <taxon>Glossata</taxon>
        <taxon>Ditrysia</taxon>
        <taxon>Yponomeutoidea</taxon>
        <taxon>Plutellidae</taxon>
        <taxon>Plutella</taxon>
    </lineage>
</organism>
<dbReference type="EMBL" id="CAJHNJ030000017">
    <property type="protein sequence ID" value="CAG9115917.1"/>
    <property type="molecule type" value="Genomic_DNA"/>
</dbReference>
<accession>A0A8S4ELV1</accession>
<feature type="non-terminal residue" evidence="1">
    <location>
        <position position="1"/>
    </location>
</feature>
<reference evidence="1" key="1">
    <citation type="submission" date="2020-11" db="EMBL/GenBank/DDBJ databases">
        <authorList>
            <person name="Whiteford S."/>
        </authorList>
    </citation>
    <scope>NUCLEOTIDE SEQUENCE</scope>
</reference>